<keyword evidence="2" id="KW-1185">Reference proteome</keyword>
<reference evidence="1 2" key="1">
    <citation type="submission" date="2023-12" db="EMBL/GenBank/DDBJ databases">
        <title>Blastococcus brunescens sp. nov., an actonobacterium isolated from sandstone collected in sahara desert.</title>
        <authorList>
            <person name="Gtari M."/>
            <person name="Ghodhbane F."/>
        </authorList>
    </citation>
    <scope>NUCLEOTIDE SEQUENCE [LARGE SCALE GENOMIC DNA]</scope>
    <source>
        <strain evidence="1 2">BMG 8361</strain>
    </source>
</reference>
<sequence>MVAQVDFSLLSIGRLKVGDRVVVVAGSPPNTVGSTNLIRVHEVGTDS</sequence>
<dbReference type="SUPFAM" id="SSF52935">
    <property type="entry name" value="PK C-terminal domain-like"/>
    <property type="match status" value="1"/>
</dbReference>
<dbReference type="Proteomes" id="UP001324287">
    <property type="component" value="Chromosome"/>
</dbReference>
<organism evidence="1 2">
    <name type="scientific">Blastococcus brunescens</name>
    <dbReference type="NCBI Taxonomy" id="1564165"/>
    <lineage>
        <taxon>Bacteria</taxon>
        <taxon>Bacillati</taxon>
        <taxon>Actinomycetota</taxon>
        <taxon>Actinomycetes</taxon>
        <taxon>Geodermatophilales</taxon>
        <taxon>Geodermatophilaceae</taxon>
        <taxon>Blastococcus</taxon>
    </lineage>
</organism>
<name>A0ABZ1BC26_9ACTN</name>
<evidence type="ECO:0008006" key="3">
    <source>
        <dbReference type="Google" id="ProtNLM"/>
    </source>
</evidence>
<evidence type="ECO:0000313" key="1">
    <source>
        <dbReference type="EMBL" id="WRL66955.1"/>
    </source>
</evidence>
<dbReference type="InterPro" id="IPR036918">
    <property type="entry name" value="Pyrv_Knase_C_sf"/>
</dbReference>
<accession>A0ABZ1BC26</accession>
<dbReference type="EMBL" id="CP141261">
    <property type="protein sequence ID" value="WRL66955.1"/>
    <property type="molecule type" value="Genomic_DNA"/>
</dbReference>
<proteinExistence type="predicted"/>
<gene>
    <name evidence="1" type="ORF">U6N30_11950</name>
</gene>
<dbReference type="Gene3D" id="3.40.1380.20">
    <property type="entry name" value="Pyruvate kinase, C-terminal domain"/>
    <property type="match status" value="1"/>
</dbReference>
<evidence type="ECO:0000313" key="2">
    <source>
        <dbReference type="Proteomes" id="UP001324287"/>
    </source>
</evidence>
<protein>
    <recommendedName>
        <fullName evidence="3">Pyruvate kinase</fullName>
    </recommendedName>
</protein>